<comment type="subcellular location">
    <subcellularLocation>
        <location evidence="7">Cell outer membrane</location>
    </subcellularLocation>
    <subcellularLocation>
        <location evidence="1">Membrane</location>
    </subcellularLocation>
</comment>
<keyword evidence="8" id="KW-1133">Transmembrane helix</keyword>
<dbReference type="PANTHER" id="PTHR30332">
    <property type="entry name" value="PROBABLE GENERAL SECRETION PATHWAY PROTEIN D"/>
    <property type="match status" value="1"/>
</dbReference>
<keyword evidence="2 7" id="KW-0813">Transport</keyword>
<feature type="domain" description="Secretin/TonB short N-terminal" evidence="9">
    <location>
        <begin position="197"/>
        <end position="247"/>
    </location>
</feature>
<keyword evidence="3" id="KW-0732">Signal</keyword>
<dbReference type="PRINTS" id="PR00811">
    <property type="entry name" value="BCTERIALGSPD"/>
</dbReference>
<sequence>MNRNRLLLRIWGTFILIVLLCVVKNSQLYGTEKGTMTGVSVEQAQHDKVTVYVGGQNLPKPEIVEINKQKTILKWRNVVLPSTTWNRDYEGPLLLSINVMQKEGYIEMSVLHKTGLKLNLHKADGEKRSSSWCFTLQREGAEEQGSYRGKRQYHELQSGEGAFLPISEKMASESVSLSLRDVLLPDAFRLFAEYWDMNLILDDSVPERKTTIILKEISASQAFFYLLRSNDLRFVALGDKTLWVGKKENLGEILGLTETKSFRLAYSDIASTAKMVKQATGVQKIVEDERLNTLYVTADREQLLKVERYVELIDRPGKQVMIEARIVEIADRASHEVASCLESIYKHWMLEYKGRGTPGRIGYSDSYSEGMFGEDITSLSGTVKKLDALISTLEKEEKGHILAEPSVITIEGTKARIQLVQKYPYVSTRDEAGNPTYVSEEVGPQLEITPFVGRDEIITIKLVIKTGEVVSWREGARGETYPETSTRQVETQVRVRDGEPFVIGGLFKELKRGNQYKFPLLGDIPILGSLFSTQYTEKEKNEVIIIVIPHILSIQT</sequence>
<evidence type="ECO:0000256" key="7">
    <source>
        <dbReference type="RuleBase" id="RU004004"/>
    </source>
</evidence>
<evidence type="ECO:0000259" key="9">
    <source>
        <dbReference type="SMART" id="SM00965"/>
    </source>
</evidence>
<dbReference type="OrthoDB" id="9779724at2"/>
<accession>D5EEC7</accession>
<dbReference type="Proteomes" id="UP000002366">
    <property type="component" value="Chromosome"/>
</dbReference>
<dbReference type="Pfam" id="PF03958">
    <property type="entry name" value="Secretin_N"/>
    <property type="match status" value="1"/>
</dbReference>
<evidence type="ECO:0000256" key="2">
    <source>
        <dbReference type="ARBA" id="ARBA00022448"/>
    </source>
</evidence>
<dbReference type="InterPro" id="IPR005644">
    <property type="entry name" value="NolW-like"/>
</dbReference>
<dbReference type="Gene3D" id="3.30.1370.120">
    <property type="match status" value="1"/>
</dbReference>
<evidence type="ECO:0000256" key="5">
    <source>
        <dbReference type="ARBA" id="ARBA00023237"/>
    </source>
</evidence>
<dbReference type="GO" id="GO:0009306">
    <property type="term" value="P:protein secretion"/>
    <property type="evidence" value="ECO:0007669"/>
    <property type="project" value="InterPro"/>
</dbReference>
<dbReference type="InterPro" id="IPR038591">
    <property type="entry name" value="NolW-like_sf"/>
</dbReference>
<evidence type="ECO:0000256" key="6">
    <source>
        <dbReference type="RuleBase" id="RU004003"/>
    </source>
</evidence>
<comment type="similarity">
    <text evidence="6">Belongs to the bacterial secretin family.</text>
</comment>
<keyword evidence="4 8" id="KW-0472">Membrane</keyword>
<dbReference type="AlphaFoldDB" id="D5EEC7"/>
<dbReference type="EMBL" id="CP001997">
    <property type="protein sequence ID" value="ADE56909.1"/>
    <property type="molecule type" value="Genomic_DNA"/>
</dbReference>
<dbReference type="Pfam" id="PF00263">
    <property type="entry name" value="Secretin"/>
    <property type="match status" value="1"/>
</dbReference>
<dbReference type="eggNOG" id="COG4796">
    <property type="taxonomic scope" value="Bacteria"/>
</dbReference>
<keyword evidence="5" id="KW-0998">Cell outer membrane</keyword>
<dbReference type="InterPro" id="IPR004846">
    <property type="entry name" value="T2SS/T3SS_dom"/>
</dbReference>
<dbReference type="RefSeq" id="WP_013048175.1">
    <property type="nucleotide sequence ID" value="NC_014011.1"/>
</dbReference>
<dbReference type="SMART" id="SM00965">
    <property type="entry name" value="STN"/>
    <property type="match status" value="1"/>
</dbReference>
<evidence type="ECO:0000313" key="10">
    <source>
        <dbReference type="EMBL" id="ADE56909.1"/>
    </source>
</evidence>
<protein>
    <submittedName>
        <fullName evidence="10">Type II and III secretion system protein</fullName>
    </submittedName>
</protein>
<reference evidence="10 11" key="1">
    <citation type="journal article" date="2010" name="Stand. Genomic Sci.">
        <title>Complete genome sequence of Aminobacterium colombiense type strain (ALA-1).</title>
        <authorList>
            <person name="Chertkov O."/>
            <person name="Sikorski J."/>
            <person name="Brambilla E."/>
            <person name="Lapidus A."/>
            <person name="Copeland A."/>
            <person name="Glavina Del Rio T."/>
            <person name="Nolan M."/>
            <person name="Lucas S."/>
            <person name="Tice H."/>
            <person name="Cheng J.F."/>
            <person name="Han C."/>
            <person name="Detter J.C."/>
            <person name="Bruce D."/>
            <person name="Tapia R."/>
            <person name="Goodwin L."/>
            <person name="Pitluck S."/>
            <person name="Liolios K."/>
            <person name="Ivanova N."/>
            <person name="Mavromatis K."/>
            <person name="Ovchinnikova G."/>
            <person name="Pati A."/>
            <person name="Chen A."/>
            <person name="Palaniappan K."/>
            <person name="Land M."/>
            <person name="Hauser L."/>
            <person name="Chang Y.J."/>
            <person name="Jeffries C.D."/>
            <person name="Spring S."/>
            <person name="Rohde M."/>
            <person name="Goker M."/>
            <person name="Bristow J."/>
            <person name="Eisen J.A."/>
            <person name="Markowitz V."/>
            <person name="Hugenholtz P."/>
            <person name="Kyrpides N.C."/>
            <person name="Klenk H.P."/>
        </authorList>
    </citation>
    <scope>NUCLEOTIDE SEQUENCE [LARGE SCALE GENOMIC DNA]</scope>
    <source>
        <strain evidence="11">DSM 12261 / ALA-1</strain>
    </source>
</reference>
<dbReference type="PANTHER" id="PTHR30332:SF17">
    <property type="entry name" value="TYPE IV PILIATION SYSTEM PROTEIN DR_0774-RELATED"/>
    <property type="match status" value="1"/>
</dbReference>
<evidence type="ECO:0000256" key="8">
    <source>
        <dbReference type="SAM" id="Phobius"/>
    </source>
</evidence>
<evidence type="ECO:0000256" key="3">
    <source>
        <dbReference type="ARBA" id="ARBA00022729"/>
    </source>
</evidence>
<evidence type="ECO:0000256" key="4">
    <source>
        <dbReference type="ARBA" id="ARBA00023136"/>
    </source>
</evidence>
<dbReference type="InterPro" id="IPR050810">
    <property type="entry name" value="Bact_Secretion_Sys_Channel"/>
</dbReference>
<dbReference type="STRING" id="572547.Amico_0776"/>
<name>D5EEC7_AMICL</name>
<organism evidence="10 11">
    <name type="scientific">Aminobacterium colombiense (strain DSM 12261 / ALA-1)</name>
    <dbReference type="NCBI Taxonomy" id="572547"/>
    <lineage>
        <taxon>Bacteria</taxon>
        <taxon>Thermotogati</taxon>
        <taxon>Synergistota</taxon>
        <taxon>Synergistia</taxon>
        <taxon>Synergistales</taxon>
        <taxon>Aminobacteriaceae</taxon>
        <taxon>Aminobacterium</taxon>
    </lineage>
</organism>
<dbReference type="GO" id="GO:0015627">
    <property type="term" value="C:type II protein secretion system complex"/>
    <property type="evidence" value="ECO:0007669"/>
    <property type="project" value="TreeGrafter"/>
</dbReference>
<dbReference type="GO" id="GO:0009279">
    <property type="term" value="C:cell outer membrane"/>
    <property type="evidence" value="ECO:0007669"/>
    <property type="project" value="UniProtKB-SubCell"/>
</dbReference>
<evidence type="ECO:0000313" key="11">
    <source>
        <dbReference type="Proteomes" id="UP000002366"/>
    </source>
</evidence>
<dbReference type="InterPro" id="IPR001775">
    <property type="entry name" value="GspD/PilQ"/>
</dbReference>
<dbReference type="InterPro" id="IPR011662">
    <property type="entry name" value="Secretin/TonB_short_N"/>
</dbReference>
<proteinExistence type="inferred from homology"/>
<keyword evidence="11" id="KW-1185">Reference proteome</keyword>
<dbReference type="KEGG" id="aco:Amico_0776"/>
<evidence type="ECO:0000256" key="1">
    <source>
        <dbReference type="ARBA" id="ARBA00004370"/>
    </source>
</evidence>
<keyword evidence="8" id="KW-0812">Transmembrane</keyword>
<dbReference type="HOGENOM" id="CLU_456846_0_0_0"/>
<gene>
    <name evidence="10" type="ordered locus">Amico_0776</name>
</gene>
<feature type="transmembrane region" description="Helical" evidence="8">
    <location>
        <begin position="6"/>
        <end position="23"/>
    </location>
</feature>